<dbReference type="InterPro" id="IPR053134">
    <property type="entry name" value="RNA-dir_DNA_polymerase"/>
</dbReference>
<evidence type="ECO:0000259" key="3">
    <source>
        <dbReference type="Pfam" id="PF00078"/>
    </source>
</evidence>
<dbReference type="EC" id="3.1.26.4" evidence="2"/>
<proteinExistence type="inferred from homology"/>
<dbReference type="EMBL" id="JADWDJ010000014">
    <property type="protein sequence ID" value="KAG5270106.1"/>
    <property type="molecule type" value="Genomic_DNA"/>
</dbReference>
<comment type="caution">
    <text evidence="4">The sequence shown here is derived from an EMBL/GenBank/DDBJ whole genome shotgun (WGS) entry which is preliminary data.</text>
</comment>
<sequence>MSFGLRNAPACFQRLMNRVVAGLEGVTVYLDDVVLVSNDWSSHLKRLRLLFDHLAQARLTVNLAKCETVTYLGKVVVGMLTDSDWLIKEDGAPVHRHLGHVLRCSASSRISSPRFSSSP</sequence>
<dbReference type="Gene3D" id="3.30.70.270">
    <property type="match status" value="1"/>
</dbReference>
<reference evidence="4" key="1">
    <citation type="submission" date="2020-10" db="EMBL/GenBank/DDBJ databases">
        <title>Chromosome-scale genome assembly of the Allis shad, Alosa alosa.</title>
        <authorList>
            <person name="Margot Z."/>
            <person name="Christophe K."/>
            <person name="Cabau C."/>
            <person name="Louis A."/>
            <person name="Berthelot C."/>
            <person name="Parey E."/>
            <person name="Roest Crollius H."/>
            <person name="Montfort J."/>
            <person name="Robinson-Rechavi M."/>
            <person name="Bucao C."/>
            <person name="Bouchez O."/>
            <person name="Gislard M."/>
            <person name="Lluch J."/>
            <person name="Milhes M."/>
            <person name="Lampietro C."/>
            <person name="Lopez Roques C."/>
            <person name="Donnadieu C."/>
            <person name="Braasch I."/>
            <person name="Desvignes T."/>
            <person name="Postlethwait J."/>
            <person name="Bobe J."/>
            <person name="Guiguen Y."/>
        </authorList>
    </citation>
    <scope>NUCLEOTIDE SEQUENCE</scope>
    <source>
        <strain evidence="4">M-15738</strain>
        <tissue evidence="4">Blood</tissue>
    </source>
</reference>
<evidence type="ECO:0000256" key="1">
    <source>
        <dbReference type="ARBA" id="ARBA00010879"/>
    </source>
</evidence>
<dbReference type="PANTHER" id="PTHR24559:SF444">
    <property type="entry name" value="REVERSE TRANSCRIPTASE DOMAIN-CONTAINING PROTEIN"/>
    <property type="match status" value="1"/>
</dbReference>
<dbReference type="InterPro" id="IPR043128">
    <property type="entry name" value="Rev_trsase/Diguanyl_cyclase"/>
</dbReference>
<accession>A0AAV6G8B8</accession>
<organism evidence="4 5">
    <name type="scientific">Alosa alosa</name>
    <name type="common">allis shad</name>
    <dbReference type="NCBI Taxonomy" id="278164"/>
    <lineage>
        <taxon>Eukaryota</taxon>
        <taxon>Metazoa</taxon>
        <taxon>Chordata</taxon>
        <taxon>Craniata</taxon>
        <taxon>Vertebrata</taxon>
        <taxon>Euteleostomi</taxon>
        <taxon>Actinopterygii</taxon>
        <taxon>Neopterygii</taxon>
        <taxon>Teleostei</taxon>
        <taxon>Clupei</taxon>
        <taxon>Clupeiformes</taxon>
        <taxon>Clupeoidei</taxon>
        <taxon>Clupeidae</taxon>
        <taxon>Alosa</taxon>
    </lineage>
</organism>
<dbReference type="Pfam" id="PF00078">
    <property type="entry name" value="RVT_1"/>
    <property type="match status" value="1"/>
</dbReference>
<dbReference type="InterPro" id="IPR000477">
    <property type="entry name" value="RT_dom"/>
</dbReference>
<evidence type="ECO:0000313" key="4">
    <source>
        <dbReference type="EMBL" id="KAG5270106.1"/>
    </source>
</evidence>
<gene>
    <name evidence="4" type="ORF">AALO_G00188800</name>
</gene>
<evidence type="ECO:0000256" key="2">
    <source>
        <dbReference type="ARBA" id="ARBA00012180"/>
    </source>
</evidence>
<keyword evidence="5" id="KW-1185">Reference proteome</keyword>
<dbReference type="InterPro" id="IPR043502">
    <property type="entry name" value="DNA/RNA_pol_sf"/>
</dbReference>
<protein>
    <recommendedName>
        <fullName evidence="2">ribonuclease H</fullName>
        <ecNumber evidence="2">3.1.26.4</ecNumber>
    </recommendedName>
</protein>
<dbReference type="SUPFAM" id="SSF56672">
    <property type="entry name" value="DNA/RNA polymerases"/>
    <property type="match status" value="1"/>
</dbReference>
<dbReference type="Proteomes" id="UP000823561">
    <property type="component" value="Chromosome 14"/>
</dbReference>
<evidence type="ECO:0000313" key="5">
    <source>
        <dbReference type="Proteomes" id="UP000823561"/>
    </source>
</evidence>
<name>A0AAV6G8B8_9TELE</name>
<dbReference type="AlphaFoldDB" id="A0AAV6G8B8"/>
<comment type="similarity">
    <text evidence="1">Belongs to the beta type-B retroviral polymerase family. HERV class-II K(HML-2) pol subfamily.</text>
</comment>
<dbReference type="GO" id="GO:0004523">
    <property type="term" value="F:RNA-DNA hybrid ribonuclease activity"/>
    <property type="evidence" value="ECO:0007669"/>
    <property type="project" value="UniProtKB-EC"/>
</dbReference>
<dbReference type="PANTHER" id="PTHR24559">
    <property type="entry name" value="TRANSPOSON TY3-I GAG-POL POLYPROTEIN"/>
    <property type="match status" value="1"/>
</dbReference>
<feature type="domain" description="Reverse transcriptase" evidence="3">
    <location>
        <begin position="1"/>
        <end position="72"/>
    </location>
</feature>